<sequence>MVAKKTSKEWLKEAISDGHIIYHDYNEFKNPEKIGEGGFGSVYKYEWKSCVMNVALKRLKVDYDDSQGFVKELILLRRISHHANIIHFHGVTEDREGYYNMVLECANDGNLRDYLKENFKKLQWIEKLSIAKEIAHGLVYLHGQKIVHRDFHSKNILIDQGRPKIADFGLSKQLDESFMTSTSNFAGLIEFVEPQCFKNPKYKRDIKSDIYSFGVILWEISSGRKPFPGSFRPSLIYTILLGKREDRIIGTPPKYIEIYERCWDNDPNKRPDTILVYEDLKQLVESSTMNRLDLQSNMFDEGPSTRKNKSQQYSINGFTFTSSQLLIPKEFMDINQSEEEPNEQPNKTTSPPIKNKARSSTLDSRQNKTSNQNKKTRSSSLDANFSKQNNNELEINGSTSNLNLSIPEEAKNVAATLNSIFTLNLKMSKLNNEGIKIISEALIDNKTLTILDIGFNKIGAEGTKSLASVLSKNRVLTTLKLCSNNLGPEGGKTLAEALRKNIKLSSLNITNNKLGPEGGKAIANALLKNTTLTSLNIGSNNLGPEGAKAFAEAINKNKTLTSLSIEKNHFGPEGGRELSRTLPNNTTLTKLNVKENDFDRATRSLLNERHSKFVKINY</sequence>
<evidence type="ECO:0000256" key="2">
    <source>
        <dbReference type="ARBA" id="ARBA00022737"/>
    </source>
</evidence>
<protein>
    <submittedName>
        <fullName evidence="6">Kinase-like domain-containing protein</fullName>
    </submittedName>
</protein>
<proteinExistence type="predicted"/>
<keyword evidence="3" id="KW-0547">Nucleotide-binding</keyword>
<dbReference type="EMBL" id="QKWP01000013">
    <property type="protein sequence ID" value="RIB30439.1"/>
    <property type="molecule type" value="Genomic_DNA"/>
</dbReference>
<dbReference type="OrthoDB" id="346907at2759"/>
<dbReference type="InterPro" id="IPR017441">
    <property type="entry name" value="Protein_kinase_ATP_BS"/>
</dbReference>
<dbReference type="PANTHER" id="PTHR44329">
    <property type="entry name" value="SERINE/THREONINE-PROTEIN KINASE TNNI3K-RELATED"/>
    <property type="match status" value="1"/>
</dbReference>
<dbReference type="STRING" id="44941.A0A397WA79"/>
<keyword evidence="1" id="KW-0433">Leucine-rich repeat</keyword>
<evidence type="ECO:0000256" key="1">
    <source>
        <dbReference type="ARBA" id="ARBA00022614"/>
    </source>
</evidence>
<dbReference type="Pfam" id="PF13516">
    <property type="entry name" value="LRR_6"/>
    <property type="match status" value="5"/>
</dbReference>
<keyword evidence="3" id="KW-0067">ATP-binding</keyword>
<reference evidence="6 7" key="1">
    <citation type="submission" date="2018-06" db="EMBL/GenBank/DDBJ databases">
        <title>Comparative genomics reveals the genomic features of Rhizophagus irregularis, R. cerebriforme, R. diaphanum and Gigaspora rosea, and their symbiotic lifestyle signature.</title>
        <authorList>
            <person name="Morin E."/>
            <person name="San Clemente H."/>
            <person name="Chen E.C.H."/>
            <person name="De La Providencia I."/>
            <person name="Hainaut M."/>
            <person name="Kuo A."/>
            <person name="Kohler A."/>
            <person name="Murat C."/>
            <person name="Tang N."/>
            <person name="Roy S."/>
            <person name="Loubradou J."/>
            <person name="Henrissat B."/>
            <person name="Grigoriev I.V."/>
            <person name="Corradi N."/>
            <person name="Roux C."/>
            <person name="Martin F.M."/>
        </authorList>
    </citation>
    <scope>NUCLEOTIDE SEQUENCE [LARGE SCALE GENOMIC DNA]</scope>
    <source>
        <strain evidence="6 7">DAOM 194757</strain>
    </source>
</reference>
<feature type="region of interest" description="Disordered" evidence="4">
    <location>
        <begin position="336"/>
        <end position="394"/>
    </location>
</feature>
<keyword evidence="2" id="KW-0677">Repeat</keyword>
<dbReference type="InterPro" id="IPR000719">
    <property type="entry name" value="Prot_kinase_dom"/>
</dbReference>
<keyword evidence="6" id="KW-0418">Kinase</keyword>
<dbReference type="SMART" id="SM00368">
    <property type="entry name" value="LRR_RI"/>
    <property type="match status" value="6"/>
</dbReference>
<dbReference type="Gene3D" id="1.10.510.10">
    <property type="entry name" value="Transferase(Phosphotransferase) domain 1"/>
    <property type="match status" value="1"/>
</dbReference>
<keyword evidence="7" id="KW-1185">Reference proteome</keyword>
<dbReference type="InterPro" id="IPR032675">
    <property type="entry name" value="LRR_dom_sf"/>
</dbReference>
<dbReference type="SUPFAM" id="SSF52047">
    <property type="entry name" value="RNI-like"/>
    <property type="match status" value="1"/>
</dbReference>
<dbReference type="InterPro" id="IPR001611">
    <property type="entry name" value="Leu-rich_rpt"/>
</dbReference>
<organism evidence="6 7">
    <name type="scientific">Gigaspora rosea</name>
    <dbReference type="NCBI Taxonomy" id="44941"/>
    <lineage>
        <taxon>Eukaryota</taxon>
        <taxon>Fungi</taxon>
        <taxon>Fungi incertae sedis</taxon>
        <taxon>Mucoromycota</taxon>
        <taxon>Glomeromycotina</taxon>
        <taxon>Glomeromycetes</taxon>
        <taxon>Diversisporales</taxon>
        <taxon>Gigasporaceae</taxon>
        <taxon>Gigaspora</taxon>
    </lineage>
</organism>
<feature type="binding site" evidence="3">
    <location>
        <position position="57"/>
    </location>
    <ligand>
        <name>ATP</name>
        <dbReference type="ChEBI" id="CHEBI:30616"/>
    </ligand>
</feature>
<evidence type="ECO:0000259" key="5">
    <source>
        <dbReference type="PROSITE" id="PS50011"/>
    </source>
</evidence>
<keyword evidence="6" id="KW-0808">Transferase</keyword>
<feature type="domain" description="Protein kinase" evidence="5">
    <location>
        <begin position="28"/>
        <end position="284"/>
    </location>
</feature>
<comment type="caution">
    <text evidence="6">The sequence shown here is derived from an EMBL/GenBank/DDBJ whole genome shotgun (WGS) entry which is preliminary data.</text>
</comment>
<evidence type="ECO:0000313" key="7">
    <source>
        <dbReference type="Proteomes" id="UP000266673"/>
    </source>
</evidence>
<dbReference type="PROSITE" id="PS00107">
    <property type="entry name" value="PROTEIN_KINASE_ATP"/>
    <property type="match status" value="1"/>
</dbReference>
<evidence type="ECO:0000256" key="4">
    <source>
        <dbReference type="SAM" id="MobiDB-lite"/>
    </source>
</evidence>
<dbReference type="InterPro" id="IPR001245">
    <property type="entry name" value="Ser-Thr/Tyr_kinase_cat_dom"/>
</dbReference>
<dbReference type="Gene3D" id="3.80.10.10">
    <property type="entry name" value="Ribonuclease Inhibitor"/>
    <property type="match status" value="2"/>
</dbReference>
<dbReference type="Pfam" id="PF07714">
    <property type="entry name" value="PK_Tyr_Ser-Thr"/>
    <property type="match status" value="1"/>
</dbReference>
<dbReference type="PRINTS" id="PR00109">
    <property type="entry name" value="TYRKINASE"/>
</dbReference>
<dbReference type="Proteomes" id="UP000266673">
    <property type="component" value="Unassembled WGS sequence"/>
</dbReference>
<evidence type="ECO:0000256" key="3">
    <source>
        <dbReference type="PROSITE-ProRule" id="PRU10141"/>
    </source>
</evidence>
<dbReference type="GO" id="GO:0005524">
    <property type="term" value="F:ATP binding"/>
    <property type="evidence" value="ECO:0007669"/>
    <property type="project" value="UniProtKB-UniRule"/>
</dbReference>
<dbReference type="InterPro" id="IPR011009">
    <property type="entry name" value="Kinase-like_dom_sf"/>
</dbReference>
<feature type="compositionally biased region" description="Polar residues" evidence="4">
    <location>
        <begin position="347"/>
        <end position="394"/>
    </location>
</feature>
<evidence type="ECO:0000313" key="6">
    <source>
        <dbReference type="EMBL" id="RIB30439.1"/>
    </source>
</evidence>
<dbReference type="InterPro" id="IPR051681">
    <property type="entry name" value="Ser/Thr_Kinases-Pseudokinases"/>
</dbReference>
<accession>A0A397WA79</accession>
<dbReference type="AlphaFoldDB" id="A0A397WA79"/>
<name>A0A397WA79_9GLOM</name>
<dbReference type="PROSITE" id="PS50011">
    <property type="entry name" value="PROTEIN_KINASE_DOM"/>
    <property type="match status" value="1"/>
</dbReference>
<gene>
    <name evidence="6" type="ORF">C2G38_1995301</name>
</gene>
<dbReference type="GO" id="GO:0004674">
    <property type="term" value="F:protein serine/threonine kinase activity"/>
    <property type="evidence" value="ECO:0007669"/>
    <property type="project" value="TreeGrafter"/>
</dbReference>
<dbReference type="SUPFAM" id="SSF56112">
    <property type="entry name" value="Protein kinase-like (PK-like)"/>
    <property type="match status" value="1"/>
</dbReference>